<proteinExistence type="predicted"/>
<sequence>MFLEELLPEERVAFIELAALIAGVDGNLSVYENSILEKYKKEMDLKNYQIKGWAMEDILNTFQTKRAKTIVLTELFQLVFSDGILHEQENMCIRQIKKHFGFDEKEFQSFKDWVDKIKELSNEWGK</sequence>
<accession>A0A6B3TP19</accession>
<dbReference type="Proteomes" id="UP000481621">
    <property type="component" value="Unassembled WGS sequence"/>
</dbReference>
<dbReference type="EMBL" id="JAAIUV010000003">
    <property type="protein sequence ID" value="NEX77881.1"/>
    <property type="molecule type" value="Genomic_DNA"/>
</dbReference>
<feature type="domain" description="Co-chaperone DjlA N-terminal" evidence="1">
    <location>
        <begin position="62"/>
        <end position="110"/>
    </location>
</feature>
<organism evidence="2 3">
    <name type="scientific">Neobacillus thermocopriae</name>
    <dbReference type="NCBI Taxonomy" id="1215031"/>
    <lineage>
        <taxon>Bacteria</taxon>
        <taxon>Bacillati</taxon>
        <taxon>Bacillota</taxon>
        <taxon>Bacilli</taxon>
        <taxon>Bacillales</taxon>
        <taxon>Bacillaceae</taxon>
        <taxon>Neobacillus</taxon>
    </lineage>
</organism>
<keyword evidence="3" id="KW-1185">Reference proteome</keyword>
<evidence type="ECO:0000313" key="3">
    <source>
        <dbReference type="Proteomes" id="UP000481621"/>
    </source>
</evidence>
<dbReference type="RefSeq" id="WP_163250426.1">
    <property type="nucleotide sequence ID" value="NZ_JAAIUV010000003.1"/>
</dbReference>
<protein>
    <recommendedName>
        <fullName evidence="1">Co-chaperone DjlA N-terminal domain-containing protein</fullName>
    </recommendedName>
</protein>
<dbReference type="InterPro" id="IPR007791">
    <property type="entry name" value="DjlA_N"/>
</dbReference>
<evidence type="ECO:0000259" key="1">
    <source>
        <dbReference type="Pfam" id="PF05099"/>
    </source>
</evidence>
<dbReference type="InterPro" id="IPR029024">
    <property type="entry name" value="TerB-like"/>
</dbReference>
<comment type="caution">
    <text evidence="2">The sequence shown here is derived from an EMBL/GenBank/DDBJ whole genome shotgun (WGS) entry which is preliminary data.</text>
</comment>
<dbReference type="Gene3D" id="1.10.3680.10">
    <property type="entry name" value="TerB-like"/>
    <property type="match status" value="1"/>
</dbReference>
<dbReference type="Pfam" id="PF05099">
    <property type="entry name" value="TerB"/>
    <property type="match status" value="1"/>
</dbReference>
<evidence type="ECO:0000313" key="2">
    <source>
        <dbReference type="EMBL" id="NEX77881.1"/>
    </source>
</evidence>
<dbReference type="AlphaFoldDB" id="A0A6B3TP19"/>
<gene>
    <name evidence="2" type="ORF">G4Z05_03125</name>
</gene>
<dbReference type="SUPFAM" id="SSF158682">
    <property type="entry name" value="TerB-like"/>
    <property type="match status" value="1"/>
</dbReference>
<name>A0A6B3TP19_9BACI</name>
<reference evidence="2" key="1">
    <citation type="submission" date="2020-02" db="EMBL/GenBank/DDBJ databases">
        <title>Bacillus sedimentmangrovi sp. nov., isolated from sediment of the mangrove ecosystem.</title>
        <authorList>
            <person name="Liu G."/>
        </authorList>
    </citation>
    <scope>NUCLEOTIDE SEQUENCE [LARGE SCALE GENOMIC DNA]</scope>
    <source>
        <strain evidence="2">SgZ-7</strain>
    </source>
</reference>